<dbReference type="InterPro" id="IPR004107">
    <property type="entry name" value="Integrase_SAM-like_N"/>
</dbReference>
<dbReference type="Pfam" id="PF13495">
    <property type="entry name" value="Phage_int_SAM_4"/>
    <property type="match status" value="1"/>
</dbReference>
<evidence type="ECO:0000259" key="4">
    <source>
        <dbReference type="PROSITE" id="PS51898"/>
    </source>
</evidence>
<comment type="caution">
    <text evidence="6">The sequence shown here is derived from an EMBL/GenBank/DDBJ whole genome shotgun (WGS) entry which is preliminary data.</text>
</comment>
<feature type="domain" description="Tyr recombinase" evidence="4">
    <location>
        <begin position="144"/>
        <end position="249"/>
    </location>
</feature>
<dbReference type="PANTHER" id="PTHR30349:SF41">
    <property type="entry name" value="INTEGRASE_RECOMBINASE PROTEIN MJ0367-RELATED"/>
    <property type="match status" value="1"/>
</dbReference>
<dbReference type="InterPro" id="IPR044068">
    <property type="entry name" value="CB"/>
</dbReference>
<evidence type="ECO:0000256" key="1">
    <source>
        <dbReference type="ARBA" id="ARBA00022908"/>
    </source>
</evidence>
<organism evidence="6">
    <name type="scientific">marine sediment metagenome</name>
    <dbReference type="NCBI Taxonomy" id="412755"/>
    <lineage>
        <taxon>unclassified sequences</taxon>
        <taxon>metagenomes</taxon>
        <taxon>ecological metagenomes</taxon>
    </lineage>
</organism>
<dbReference type="GO" id="GO:0003677">
    <property type="term" value="F:DNA binding"/>
    <property type="evidence" value="ECO:0007669"/>
    <property type="project" value="UniProtKB-KW"/>
</dbReference>
<dbReference type="EMBL" id="BARV01029680">
    <property type="protein sequence ID" value="GAI33387.1"/>
    <property type="molecule type" value="Genomic_DNA"/>
</dbReference>
<keyword evidence="3" id="KW-0233">DNA recombination</keyword>
<dbReference type="InterPro" id="IPR013762">
    <property type="entry name" value="Integrase-like_cat_sf"/>
</dbReference>
<dbReference type="Gene3D" id="1.10.443.10">
    <property type="entry name" value="Intergrase catalytic core"/>
    <property type="match status" value="1"/>
</dbReference>
<name>X1MP20_9ZZZZ</name>
<reference evidence="6" key="1">
    <citation type="journal article" date="2014" name="Front. Microbiol.">
        <title>High frequency of phylogenetically diverse reductive dehalogenase-homologous genes in deep subseafloor sedimentary metagenomes.</title>
        <authorList>
            <person name="Kawai M."/>
            <person name="Futagami T."/>
            <person name="Toyoda A."/>
            <person name="Takaki Y."/>
            <person name="Nishi S."/>
            <person name="Hori S."/>
            <person name="Arai W."/>
            <person name="Tsubouchi T."/>
            <person name="Morono Y."/>
            <person name="Uchiyama I."/>
            <person name="Ito T."/>
            <person name="Fujiyama A."/>
            <person name="Inagaki F."/>
            <person name="Takami H."/>
        </authorList>
    </citation>
    <scope>NUCLEOTIDE SEQUENCE</scope>
    <source>
        <strain evidence="6">Expedition CK06-06</strain>
    </source>
</reference>
<evidence type="ECO:0008006" key="7">
    <source>
        <dbReference type="Google" id="ProtNLM"/>
    </source>
</evidence>
<dbReference type="GO" id="GO:0015074">
    <property type="term" value="P:DNA integration"/>
    <property type="evidence" value="ECO:0007669"/>
    <property type="project" value="UniProtKB-KW"/>
</dbReference>
<dbReference type="PANTHER" id="PTHR30349">
    <property type="entry name" value="PHAGE INTEGRASE-RELATED"/>
    <property type="match status" value="1"/>
</dbReference>
<evidence type="ECO:0000256" key="2">
    <source>
        <dbReference type="ARBA" id="ARBA00023125"/>
    </source>
</evidence>
<dbReference type="GO" id="GO:0006310">
    <property type="term" value="P:DNA recombination"/>
    <property type="evidence" value="ECO:0007669"/>
    <property type="project" value="UniProtKB-KW"/>
</dbReference>
<keyword evidence="1" id="KW-0229">DNA integration</keyword>
<evidence type="ECO:0000256" key="3">
    <source>
        <dbReference type="ARBA" id="ARBA00023172"/>
    </source>
</evidence>
<feature type="non-terminal residue" evidence="6">
    <location>
        <position position="249"/>
    </location>
</feature>
<dbReference type="AlphaFoldDB" id="X1MP20"/>
<gene>
    <name evidence="6" type="ORF">S06H3_47272</name>
</gene>
<dbReference type="InterPro" id="IPR011010">
    <property type="entry name" value="DNA_brk_join_enz"/>
</dbReference>
<evidence type="ECO:0000313" key="6">
    <source>
        <dbReference type="EMBL" id="GAI33387.1"/>
    </source>
</evidence>
<proteinExistence type="predicted"/>
<dbReference type="SUPFAM" id="SSF56349">
    <property type="entry name" value="DNA breaking-rejoining enzymes"/>
    <property type="match status" value="1"/>
</dbReference>
<keyword evidence="2" id="KW-0238">DNA-binding</keyword>
<evidence type="ECO:0000259" key="5">
    <source>
        <dbReference type="PROSITE" id="PS51900"/>
    </source>
</evidence>
<protein>
    <recommendedName>
        <fullName evidence="7">Tyr recombinase domain-containing protein</fullName>
    </recommendedName>
</protein>
<dbReference type="Gene3D" id="1.10.150.130">
    <property type="match status" value="1"/>
</dbReference>
<accession>X1MP20</accession>
<dbReference type="Pfam" id="PF00589">
    <property type="entry name" value="Phage_integrase"/>
    <property type="match status" value="1"/>
</dbReference>
<dbReference type="PROSITE" id="PS51900">
    <property type="entry name" value="CB"/>
    <property type="match status" value="1"/>
</dbReference>
<dbReference type="InterPro" id="IPR050090">
    <property type="entry name" value="Tyrosine_recombinase_XerCD"/>
</dbReference>
<sequence length="249" mass="28958">MMVGRLITRRQNQRWEELDKQSIPLERLIMHYEVYNRSEGKSPRTVSWYTDNLTSFARFLQNGSSPVTLVEAGIEEAREFILYLQKKRKWDDSVTIPTREERLSPYTVQGYVRSLRAFYSWLYREGYTEENELANLRVPKAPKKLVEVLSEEEIQKVLSCLDSRTEVGVRNRAIVMTLLDTGLRCSELVNLTLGDAGLEHGYLKVMGKGEKERIVPVGSSVQKILQRYVYHFRPEPAHLTVENLFLTID</sequence>
<dbReference type="PROSITE" id="PS51898">
    <property type="entry name" value="TYR_RECOMBINASE"/>
    <property type="match status" value="1"/>
</dbReference>
<dbReference type="InterPro" id="IPR002104">
    <property type="entry name" value="Integrase_catalytic"/>
</dbReference>
<dbReference type="InterPro" id="IPR010998">
    <property type="entry name" value="Integrase_recombinase_N"/>
</dbReference>
<feature type="domain" description="Core-binding (CB)" evidence="5">
    <location>
        <begin position="23"/>
        <end position="123"/>
    </location>
</feature>